<proteinExistence type="predicted"/>
<organism evidence="1 2">
    <name type="scientific">Kineothrix sedimenti</name>
    <dbReference type="NCBI Taxonomy" id="3123317"/>
    <lineage>
        <taxon>Bacteria</taxon>
        <taxon>Bacillati</taxon>
        <taxon>Bacillota</taxon>
        <taxon>Clostridia</taxon>
        <taxon>Lachnospirales</taxon>
        <taxon>Lachnospiraceae</taxon>
        <taxon>Kineothrix</taxon>
    </lineage>
</organism>
<dbReference type="Pfam" id="PF16161">
    <property type="entry name" value="DUF4867"/>
    <property type="match status" value="1"/>
</dbReference>
<reference evidence="1 2" key="1">
    <citation type="submission" date="2024-02" db="EMBL/GenBank/DDBJ databases">
        <title>Bacterial strain from lacustrine sediment.</title>
        <authorList>
            <person name="Petit C."/>
            <person name="Fadhlaoui K."/>
        </authorList>
    </citation>
    <scope>NUCLEOTIDE SEQUENCE [LARGE SCALE GENOMIC DNA]</scope>
    <source>
        <strain evidence="1 2">IPX-CK</strain>
    </source>
</reference>
<evidence type="ECO:0000313" key="1">
    <source>
        <dbReference type="EMBL" id="XAH73355.1"/>
    </source>
</evidence>
<dbReference type="Proteomes" id="UP001451571">
    <property type="component" value="Chromosome"/>
</dbReference>
<evidence type="ECO:0000313" key="2">
    <source>
        <dbReference type="Proteomes" id="UP001451571"/>
    </source>
</evidence>
<protein>
    <submittedName>
        <fullName evidence="1">DUF4867 family protein</fullName>
    </submittedName>
</protein>
<dbReference type="EMBL" id="CP146256">
    <property type="protein sequence ID" value="XAH73355.1"/>
    <property type="molecule type" value="Genomic_DNA"/>
</dbReference>
<dbReference type="InterPro" id="IPR032358">
    <property type="entry name" value="DUF4867"/>
</dbReference>
<gene>
    <name evidence="1" type="ORF">V6984_17885</name>
</gene>
<keyword evidence="2" id="KW-1185">Reference proteome</keyword>
<name>A0ABZ3EV37_9FIRM</name>
<dbReference type="RefSeq" id="WP_342756963.1">
    <property type="nucleotide sequence ID" value="NZ_CP146256.1"/>
</dbReference>
<accession>A0ABZ3EV37</accession>
<sequence>MKIQSIMDEAYKAYGQVFDGFDVAQLISAMKETDAPADAVVYYPSIAELEKLPVADDIKNSLFGGLEIQLGYCNGTNNKLNAMEYHRNSEFGVAASDLILLLGKQQDIEEDFSYDSAKVEAFFVPEGTVYEMYATTLHYAPCSASGKPFRNVVILPAGTNTELEASDRVYPEDKLLTAKNKWLIAHADAAIEGAVNGIRGENIAL</sequence>